<dbReference type="InterPro" id="IPR050870">
    <property type="entry name" value="FAST_kinase"/>
</dbReference>
<feature type="region of interest" description="Disordered" evidence="1">
    <location>
        <begin position="24"/>
        <end position="49"/>
    </location>
</feature>
<gene>
    <name evidence="2" type="ORF">EVOR1521_LOCUS22541</name>
</gene>
<organism evidence="2 3">
    <name type="scientific">Effrenium voratum</name>
    <dbReference type="NCBI Taxonomy" id="2562239"/>
    <lineage>
        <taxon>Eukaryota</taxon>
        <taxon>Sar</taxon>
        <taxon>Alveolata</taxon>
        <taxon>Dinophyceae</taxon>
        <taxon>Suessiales</taxon>
        <taxon>Symbiodiniaceae</taxon>
        <taxon>Effrenium</taxon>
    </lineage>
</organism>
<dbReference type="PANTHER" id="PTHR21228:SF40">
    <property type="entry name" value="LD45607P"/>
    <property type="match status" value="1"/>
</dbReference>
<dbReference type="AlphaFoldDB" id="A0AA36J3F6"/>
<dbReference type="GO" id="GO:0003723">
    <property type="term" value="F:RNA binding"/>
    <property type="evidence" value="ECO:0007669"/>
    <property type="project" value="TreeGrafter"/>
</dbReference>
<dbReference type="GO" id="GO:0005759">
    <property type="term" value="C:mitochondrial matrix"/>
    <property type="evidence" value="ECO:0007669"/>
    <property type="project" value="TreeGrafter"/>
</dbReference>
<dbReference type="EMBL" id="CAUJNA010003314">
    <property type="protein sequence ID" value="CAJ1398890.1"/>
    <property type="molecule type" value="Genomic_DNA"/>
</dbReference>
<evidence type="ECO:0000313" key="2">
    <source>
        <dbReference type="EMBL" id="CAJ1398890.1"/>
    </source>
</evidence>
<dbReference type="Proteomes" id="UP001178507">
    <property type="component" value="Unassembled WGS sequence"/>
</dbReference>
<protein>
    <submittedName>
        <fullName evidence="2">Uncharacterized protein</fullName>
    </submittedName>
</protein>
<accession>A0AA36J3F6</accession>
<name>A0AA36J3F6_9DINO</name>
<dbReference type="GO" id="GO:0000963">
    <property type="term" value="P:mitochondrial RNA processing"/>
    <property type="evidence" value="ECO:0007669"/>
    <property type="project" value="TreeGrafter"/>
</dbReference>
<comment type="caution">
    <text evidence="2">The sequence shown here is derived from an EMBL/GenBank/DDBJ whole genome shotgun (WGS) entry which is preliminary data.</text>
</comment>
<sequence length="730" mass="80847">MDDAARLRQSNDARWTPFAQAASDYAKRSKASTSQQFSPKRSAEPPPKRIICNKRQQTALRLRCCRCLASAAERRVYDLLFKPGSEEVFYRTLHAFAARVDARAASNAFASLARLEARRLQLQAEPGQRPARGSARHAGSTLVFEDALSQRLQDALEQREELRPVQAVNLMWSLAKVAARDPFQALVTPIRDRVVAETPRLTGRDLSTVLWALAVLVADTPHKYLGQGHFPAYLSQRLRILADSRELSGVDLTQSVWAAAKLAECGLPDMGELFFSLAKCALGQTSSFECHSVSVSMWSIGLLEEYHNTAEVQALAKELAGAAVPLAPQMNSQMLANCAWGAARVRVDWEPFHQAMAEAGLHVWRTRGHAVLDQHIYNLVWSFCKAEVCSTGATRQLLLRAAEEARPCGRFERMASFHAAGLSWVMAKVFTSDVLAESKELTQDVPKDVQLALVCTMRRARREFETWRPKDLSWALWAGARAQLQDPAVTLLEPVMQQLASEEAQEVTAQDFGIVLWSMAALEVGRAAVPPQLLLRFLTRAKVKLQDVGPKEDALLANYAWACAKADLREPELIGLVLSKAREGFSHWESRGRVMVAWAQVAGCPATRQSWSFLKETYESGLDSLNEGRAENATAHAEQLASLRLALGYLPGYGLRLRPMPLHLHRQRGFEVTTSALQERVEGVLRNMGLAQGLAKPAESISGRFSGADLFATPRFVHERRQRGLVAAAA</sequence>
<dbReference type="GO" id="GO:0044528">
    <property type="term" value="P:regulation of mitochondrial mRNA stability"/>
    <property type="evidence" value="ECO:0007669"/>
    <property type="project" value="TreeGrafter"/>
</dbReference>
<reference evidence="2" key="1">
    <citation type="submission" date="2023-08" db="EMBL/GenBank/DDBJ databases">
        <authorList>
            <person name="Chen Y."/>
            <person name="Shah S."/>
            <person name="Dougan E. K."/>
            <person name="Thang M."/>
            <person name="Chan C."/>
        </authorList>
    </citation>
    <scope>NUCLEOTIDE SEQUENCE</scope>
</reference>
<proteinExistence type="predicted"/>
<dbReference type="GO" id="GO:0035770">
    <property type="term" value="C:ribonucleoprotein granule"/>
    <property type="evidence" value="ECO:0007669"/>
    <property type="project" value="TreeGrafter"/>
</dbReference>
<evidence type="ECO:0000256" key="1">
    <source>
        <dbReference type="SAM" id="MobiDB-lite"/>
    </source>
</evidence>
<evidence type="ECO:0000313" key="3">
    <source>
        <dbReference type="Proteomes" id="UP001178507"/>
    </source>
</evidence>
<keyword evidence="3" id="KW-1185">Reference proteome</keyword>
<dbReference type="PANTHER" id="PTHR21228">
    <property type="entry name" value="FAST LEU-RICH DOMAIN-CONTAINING"/>
    <property type="match status" value="1"/>
</dbReference>